<accession>A0A1H5M641</accession>
<sequence length="360" mass="38968">MTGFDAHARNPATTWAALAAEAGADVNTRFGHRLMGIPGTWIGALEAGAAEGPDAHLPSGRRRRTDTRQRPWSQWHYWWQSHYLDSIIDAAFQALSQADRITARAALRQARQLLRGILIRNFGVFPNYYFDDMAWLALAAGRLNALSVRLEARSSPLALHAVKTLTKQLHGAHDSVVGGGIYWSRKRDFKNTPANGPAALHFARMGESDTAGAIVGWLRAELFDPETGLYLDGIHPSATGRDVERTVYTYNQGPILAALLKLGRPQDLTDATALIEAVGRGLHTPGQGLRLEPGGDGSLFTGILCRYLALAAQDLRLPARSRETASTMVLETAARLGGEPPAQLSAAVQRWTVLAAAASL</sequence>
<dbReference type="Pfam" id="PF03663">
    <property type="entry name" value="Glyco_hydro_76"/>
    <property type="match status" value="1"/>
</dbReference>
<dbReference type="Gene3D" id="1.50.10.20">
    <property type="match status" value="1"/>
</dbReference>
<protein>
    <submittedName>
        <fullName evidence="1">Predicted alpha-1,6-mannanase, GH76 family</fullName>
    </submittedName>
</protein>
<name>A0A1H5M641_9MICC</name>
<proteinExistence type="predicted"/>
<dbReference type="InterPro" id="IPR005198">
    <property type="entry name" value="Glyco_hydro_76"/>
</dbReference>
<dbReference type="InterPro" id="IPR053169">
    <property type="entry name" value="MUG_Protein"/>
</dbReference>
<dbReference type="Proteomes" id="UP000182725">
    <property type="component" value="Unassembled WGS sequence"/>
</dbReference>
<organism evidence="1 2">
    <name type="scientific">Arthrobacter alpinus</name>
    <dbReference type="NCBI Taxonomy" id="656366"/>
    <lineage>
        <taxon>Bacteria</taxon>
        <taxon>Bacillati</taxon>
        <taxon>Actinomycetota</taxon>
        <taxon>Actinomycetes</taxon>
        <taxon>Micrococcales</taxon>
        <taxon>Micrococcaceae</taxon>
        <taxon>Arthrobacter</taxon>
    </lineage>
</organism>
<dbReference type="AlphaFoldDB" id="A0A1H5M641"/>
<evidence type="ECO:0000313" key="2">
    <source>
        <dbReference type="Proteomes" id="UP000182725"/>
    </source>
</evidence>
<dbReference type="RefSeq" id="WP_074712091.1">
    <property type="nucleotide sequence ID" value="NZ_FNTV01000001.1"/>
</dbReference>
<dbReference type="GO" id="GO:0005975">
    <property type="term" value="P:carbohydrate metabolic process"/>
    <property type="evidence" value="ECO:0007669"/>
    <property type="project" value="InterPro"/>
</dbReference>
<dbReference type="PANTHER" id="PTHR47791">
    <property type="entry name" value="MEIOTICALLY UP-REGULATED GENE 191 PROTEIN"/>
    <property type="match status" value="1"/>
</dbReference>
<dbReference type="EMBL" id="FNTV01000001">
    <property type="protein sequence ID" value="SEE84782.1"/>
    <property type="molecule type" value="Genomic_DNA"/>
</dbReference>
<dbReference type="InterPro" id="IPR008928">
    <property type="entry name" value="6-hairpin_glycosidase_sf"/>
</dbReference>
<evidence type="ECO:0000313" key="1">
    <source>
        <dbReference type="EMBL" id="SEE84782.1"/>
    </source>
</evidence>
<dbReference type="SUPFAM" id="SSF48208">
    <property type="entry name" value="Six-hairpin glycosidases"/>
    <property type="match status" value="1"/>
</dbReference>
<reference evidence="1 2" key="1">
    <citation type="submission" date="2016-10" db="EMBL/GenBank/DDBJ databases">
        <authorList>
            <person name="de Groot N.N."/>
        </authorList>
    </citation>
    <scope>NUCLEOTIDE SEQUENCE [LARGE SCALE GENOMIC DNA]</scope>
    <source>
        <strain evidence="1 2">DSM 22274</strain>
    </source>
</reference>
<dbReference type="PANTHER" id="PTHR47791:SF3">
    <property type="entry name" value="MEIOTICALLY UP-REGULATED GENE 191 PROTEIN"/>
    <property type="match status" value="1"/>
</dbReference>
<gene>
    <name evidence="1" type="ORF">SAMN04489740_2770</name>
</gene>